<reference evidence="3 4" key="1">
    <citation type="submission" date="2020-10" db="EMBL/GenBank/DDBJ databases">
        <title>Sequencing the genomes of 1000 actinobacteria strains.</title>
        <authorList>
            <person name="Klenk H.-P."/>
        </authorList>
    </citation>
    <scope>NUCLEOTIDE SEQUENCE [LARGE SCALE GENOMIC DNA]</scope>
    <source>
        <strain evidence="3 4">DSM 46744</strain>
    </source>
</reference>
<evidence type="ECO:0000313" key="3">
    <source>
        <dbReference type="EMBL" id="MBE1532737.1"/>
    </source>
</evidence>
<name>A0ABR9JQ98_9ACTN</name>
<dbReference type="EMBL" id="JADBDZ010000001">
    <property type="protein sequence ID" value="MBE1532737.1"/>
    <property type="molecule type" value="Genomic_DNA"/>
</dbReference>
<comment type="caution">
    <text evidence="3">The sequence shown here is derived from an EMBL/GenBank/DDBJ whole genome shotgun (WGS) entry which is preliminary data.</text>
</comment>
<dbReference type="Pfam" id="PF10228">
    <property type="entry name" value="HPF1"/>
    <property type="match status" value="1"/>
</dbReference>
<protein>
    <recommendedName>
        <fullName evidence="5">DUF2228 domain-containing protein</fullName>
    </recommendedName>
</protein>
<proteinExistence type="predicted"/>
<dbReference type="PANTHER" id="PTHR13386">
    <property type="entry name" value="HISTONE PARYLATION FACTOR 1"/>
    <property type="match status" value="1"/>
</dbReference>
<sequence length="315" mass="33900">MNPTDRAAVEDRFERDWGVTLPESIFRFWEFCASPAASSLAELDIVPAGVSHLSADPGAAPRDGIDVRVHGRFYCDPPEFMTFMFSGSDGYHHGLWSDDGRTCGGVASYYTHDGGGIERSAATPLEAVRAVLERHQRDLEDDDPGHSGVVARLSRLAALRDALTGVETGDRPETGYAYSRKYDPSFLPPRVDPARVTTLDGAGALVDGATALGRPPHNRADMSQFAGYVHATFEDAAALEAQVEEALRRCAAGDPAEALVLGRDLHWASGGDPVREAHANRLLTAAYRALDRPALAGIADAHHRHRALSSVHVLA</sequence>
<evidence type="ECO:0000313" key="4">
    <source>
        <dbReference type="Proteomes" id="UP000627838"/>
    </source>
</evidence>
<keyword evidence="2" id="KW-0158">Chromosome</keyword>
<dbReference type="RefSeq" id="WP_192759389.1">
    <property type="nucleotide sequence ID" value="NZ_JADBDZ010000001.1"/>
</dbReference>
<organism evidence="3 4">
    <name type="scientific">Actinomadura algeriensis</name>
    <dbReference type="NCBI Taxonomy" id="1679523"/>
    <lineage>
        <taxon>Bacteria</taxon>
        <taxon>Bacillati</taxon>
        <taxon>Actinomycetota</taxon>
        <taxon>Actinomycetes</taxon>
        <taxon>Streptosporangiales</taxon>
        <taxon>Thermomonosporaceae</taxon>
        <taxon>Actinomadura</taxon>
    </lineage>
</organism>
<keyword evidence="4" id="KW-1185">Reference proteome</keyword>
<evidence type="ECO:0000256" key="1">
    <source>
        <dbReference type="ARBA" id="ARBA00004286"/>
    </source>
</evidence>
<dbReference type="PANTHER" id="PTHR13386:SF1">
    <property type="entry name" value="HISTONE PARYLATION FACTOR 1"/>
    <property type="match status" value="1"/>
</dbReference>
<comment type="subcellular location">
    <subcellularLocation>
        <location evidence="1">Chromosome</location>
    </subcellularLocation>
</comment>
<dbReference type="Proteomes" id="UP000627838">
    <property type="component" value="Unassembled WGS sequence"/>
</dbReference>
<evidence type="ECO:0000256" key="2">
    <source>
        <dbReference type="ARBA" id="ARBA00022454"/>
    </source>
</evidence>
<gene>
    <name evidence="3" type="ORF">H4W34_002570</name>
</gene>
<accession>A0ABR9JQ98</accession>
<evidence type="ECO:0008006" key="5">
    <source>
        <dbReference type="Google" id="ProtNLM"/>
    </source>
</evidence>
<dbReference type="InterPro" id="IPR019361">
    <property type="entry name" value="HPF1"/>
</dbReference>